<proteinExistence type="predicted"/>
<evidence type="ECO:0008006" key="2">
    <source>
        <dbReference type="Google" id="ProtNLM"/>
    </source>
</evidence>
<dbReference type="Gene3D" id="3.40.50.2000">
    <property type="entry name" value="Glycogen Phosphorylase B"/>
    <property type="match status" value="1"/>
</dbReference>
<comment type="caution">
    <text evidence="1">The sequence shown here is derived from an EMBL/GenBank/DDBJ whole genome shotgun (WGS) entry which is preliminary data.</text>
</comment>
<dbReference type="SUPFAM" id="SSF53756">
    <property type="entry name" value="UDP-Glycosyltransferase/glycogen phosphorylase"/>
    <property type="match status" value="1"/>
</dbReference>
<evidence type="ECO:0000313" key="1">
    <source>
        <dbReference type="EMBL" id="HGB36294.1"/>
    </source>
</evidence>
<dbReference type="AlphaFoldDB" id="A0A7V3KP79"/>
<sequence>MVIQSDKSGSKSKTVLLVSSYAPHMFGGSSFMLYQLMEQWLPHFKIFVLTSSKNIGVLMKDPLPVHTWYYDFLPQQLWAREREQKLLQPGQKKDNFFNFLKYHLPVRVRKILSMIIGPFRFLKELHILVRKGNEILLREDVDKILISSDRGIAFWGGFFLSLRFKKPYSLLMFDLYKGNYFYPFEAIIAFLLEGLLFKRAEHIFVAGEGMLEYYKKRYRRPFTLVANSINLKDFPPASPPVLVGYPFTILYSGAIYWAQADALKTLVEAIREDSDYRLCLYSPHSEEIIKKRGLLGPNVELGLLPREKLLNVQRSADVLFLPMSFNPRYRLVVETAPTSKLYEYMASFRPILILAPPYSFVARYAQKHRLAMVVTEKDPKAVKEALESLRKDTALRQELVENAWRIVQQNHDIRRNASIIEEVLWG</sequence>
<organism evidence="1">
    <name type="scientific">candidate division WOR-3 bacterium</name>
    <dbReference type="NCBI Taxonomy" id="2052148"/>
    <lineage>
        <taxon>Bacteria</taxon>
        <taxon>Bacteria division WOR-3</taxon>
    </lineage>
</organism>
<accession>A0A7V3KP79</accession>
<reference evidence="1" key="1">
    <citation type="journal article" date="2020" name="mSystems">
        <title>Genome- and Community-Level Interaction Insights into Carbon Utilization and Element Cycling Functions of Hydrothermarchaeota in Hydrothermal Sediment.</title>
        <authorList>
            <person name="Zhou Z."/>
            <person name="Liu Y."/>
            <person name="Xu W."/>
            <person name="Pan J."/>
            <person name="Luo Z.H."/>
            <person name="Li M."/>
        </authorList>
    </citation>
    <scope>NUCLEOTIDE SEQUENCE [LARGE SCALE GENOMIC DNA]</scope>
    <source>
        <strain evidence="1">SpSt-754</strain>
    </source>
</reference>
<name>A0A7V3KP79_UNCW3</name>
<dbReference type="EMBL" id="DTGD01000197">
    <property type="protein sequence ID" value="HGB36294.1"/>
    <property type="molecule type" value="Genomic_DNA"/>
</dbReference>
<gene>
    <name evidence="1" type="ORF">ENV38_05260</name>
</gene>
<protein>
    <recommendedName>
        <fullName evidence="2">Glycosyltransferase</fullName>
    </recommendedName>
</protein>